<name>A0A4S2N083_9PEZI</name>
<evidence type="ECO:0000256" key="1">
    <source>
        <dbReference type="SAM" id="MobiDB-lite"/>
    </source>
</evidence>
<dbReference type="EMBL" id="ML220115">
    <property type="protein sequence ID" value="TGZ82346.1"/>
    <property type="molecule type" value="Genomic_DNA"/>
</dbReference>
<feature type="region of interest" description="Disordered" evidence="1">
    <location>
        <begin position="1"/>
        <end position="26"/>
    </location>
</feature>
<dbReference type="InParanoid" id="A0A4S2N083"/>
<feature type="compositionally biased region" description="Basic and acidic residues" evidence="1">
    <location>
        <begin position="11"/>
        <end position="26"/>
    </location>
</feature>
<dbReference type="AlphaFoldDB" id="A0A4S2N083"/>
<reference evidence="2 3" key="1">
    <citation type="submission" date="2019-04" db="EMBL/GenBank/DDBJ databases">
        <title>Comparative genomics and transcriptomics to analyze fruiting body development in filamentous ascomycetes.</title>
        <authorList>
            <consortium name="DOE Joint Genome Institute"/>
            <person name="Lutkenhaus R."/>
            <person name="Traeger S."/>
            <person name="Breuer J."/>
            <person name="Kuo A."/>
            <person name="Lipzen A."/>
            <person name="Pangilinan J."/>
            <person name="Dilworth D."/>
            <person name="Sandor L."/>
            <person name="Poggeler S."/>
            <person name="Barry K."/>
            <person name="Grigoriev I.V."/>
            <person name="Nowrousian M."/>
        </authorList>
    </citation>
    <scope>NUCLEOTIDE SEQUENCE [LARGE SCALE GENOMIC DNA]</scope>
    <source>
        <strain evidence="2 3">CBS 389.68</strain>
    </source>
</reference>
<evidence type="ECO:0000313" key="2">
    <source>
        <dbReference type="EMBL" id="TGZ82346.1"/>
    </source>
</evidence>
<gene>
    <name evidence="2" type="ORF">EX30DRAFT_182437</name>
</gene>
<dbReference type="Proteomes" id="UP000298138">
    <property type="component" value="Unassembled WGS sequence"/>
</dbReference>
<feature type="compositionally biased region" description="Basic residues" evidence="1">
    <location>
        <begin position="1"/>
        <end position="10"/>
    </location>
</feature>
<evidence type="ECO:0000313" key="3">
    <source>
        <dbReference type="Proteomes" id="UP000298138"/>
    </source>
</evidence>
<organism evidence="2 3">
    <name type="scientific">Ascodesmis nigricans</name>
    <dbReference type="NCBI Taxonomy" id="341454"/>
    <lineage>
        <taxon>Eukaryota</taxon>
        <taxon>Fungi</taxon>
        <taxon>Dikarya</taxon>
        <taxon>Ascomycota</taxon>
        <taxon>Pezizomycotina</taxon>
        <taxon>Pezizomycetes</taxon>
        <taxon>Pezizales</taxon>
        <taxon>Ascodesmidaceae</taxon>
        <taxon>Ascodesmis</taxon>
    </lineage>
</organism>
<accession>A0A4S2N083</accession>
<sequence length="103" mass="11885">MTAGMGRRRWRRDEGSDKMGRGDQTHRDKTALPLAVLIFFSLCRSVVSATAALVGRLRKHPRSLIYQRFSESLPLTELTNENAVYRLRYYVKIQKLAMINLTD</sequence>
<keyword evidence="3" id="KW-1185">Reference proteome</keyword>
<protein>
    <submittedName>
        <fullName evidence="2">Uncharacterized protein</fullName>
    </submittedName>
</protein>
<proteinExistence type="predicted"/>